<keyword evidence="3" id="KW-1185">Reference proteome</keyword>
<protein>
    <submittedName>
        <fullName evidence="2">Uncharacterized protein</fullName>
    </submittedName>
</protein>
<feature type="region of interest" description="Disordered" evidence="1">
    <location>
        <begin position="135"/>
        <end position="183"/>
    </location>
</feature>
<evidence type="ECO:0000313" key="3">
    <source>
        <dbReference type="Proteomes" id="UP001550378"/>
    </source>
</evidence>
<comment type="caution">
    <text evidence="2">The sequence shown here is derived from an EMBL/GenBank/DDBJ whole genome shotgun (WGS) entry which is preliminary data.</text>
</comment>
<dbReference type="EMBL" id="JBEXZR010000002">
    <property type="protein sequence ID" value="MEU0706246.1"/>
    <property type="molecule type" value="Genomic_DNA"/>
</dbReference>
<evidence type="ECO:0000256" key="1">
    <source>
        <dbReference type="SAM" id="MobiDB-lite"/>
    </source>
</evidence>
<sequence>MIIVYAPAGGEREEYDARTLRVSEAAIVSRTTDMTWGAVRDGIARDDLEAMRAVVWVLKKRSHPSLRYAEFDPGVEEMYARFDRDEITSWVESAVAAVEAAPTATPEDLASALSGMPAAALDREHAETLIRRAVEEYAEGKEAPAGQQDSPDASPSTTSSGPEPSTSDVSPTSSTSPLETSTA</sequence>
<gene>
    <name evidence="2" type="ORF">ABZ508_02555</name>
</gene>
<dbReference type="Proteomes" id="UP001550378">
    <property type="component" value="Unassembled WGS sequence"/>
</dbReference>
<proteinExistence type="predicted"/>
<dbReference type="RefSeq" id="WP_359660068.1">
    <property type="nucleotide sequence ID" value="NZ_JBEXZP010000739.1"/>
</dbReference>
<organism evidence="2 3">
    <name type="scientific">Streptomyces lavendulocolor</name>
    <dbReference type="NCBI Taxonomy" id="67316"/>
    <lineage>
        <taxon>Bacteria</taxon>
        <taxon>Bacillati</taxon>
        <taxon>Actinomycetota</taxon>
        <taxon>Actinomycetes</taxon>
        <taxon>Kitasatosporales</taxon>
        <taxon>Streptomycetaceae</taxon>
        <taxon>Streptomyces</taxon>
    </lineage>
</organism>
<reference evidence="2 3" key="1">
    <citation type="submission" date="2024-06" db="EMBL/GenBank/DDBJ databases">
        <title>The Natural Products Discovery Center: Release of the First 8490 Sequenced Strains for Exploring Actinobacteria Biosynthetic Diversity.</title>
        <authorList>
            <person name="Kalkreuter E."/>
            <person name="Kautsar S.A."/>
            <person name="Yang D."/>
            <person name="Bader C.D."/>
            <person name="Teijaro C.N."/>
            <person name="Fluegel L."/>
            <person name="Davis C.M."/>
            <person name="Simpson J.R."/>
            <person name="Lauterbach L."/>
            <person name="Steele A.D."/>
            <person name="Gui C."/>
            <person name="Meng S."/>
            <person name="Li G."/>
            <person name="Viehrig K."/>
            <person name="Ye F."/>
            <person name="Su P."/>
            <person name="Kiefer A.F."/>
            <person name="Nichols A."/>
            <person name="Cepeda A.J."/>
            <person name="Yan W."/>
            <person name="Fan B."/>
            <person name="Jiang Y."/>
            <person name="Adhikari A."/>
            <person name="Zheng C.-J."/>
            <person name="Schuster L."/>
            <person name="Cowan T.M."/>
            <person name="Smanski M.J."/>
            <person name="Chevrette M.G."/>
            <person name="De Carvalho L.P.S."/>
            <person name="Shen B."/>
        </authorList>
    </citation>
    <scope>NUCLEOTIDE SEQUENCE [LARGE SCALE GENOMIC DNA]</scope>
    <source>
        <strain evidence="2 3">NPDC006337</strain>
    </source>
</reference>
<accession>A0ABV2W0K1</accession>
<evidence type="ECO:0000313" key="2">
    <source>
        <dbReference type="EMBL" id="MEU0706246.1"/>
    </source>
</evidence>
<name>A0ABV2W0K1_9ACTN</name>
<feature type="compositionally biased region" description="Low complexity" evidence="1">
    <location>
        <begin position="149"/>
        <end position="183"/>
    </location>
</feature>